<reference evidence="13" key="1">
    <citation type="submission" date="2017-02" db="EMBL/GenBank/DDBJ databases">
        <authorList>
            <person name="Regsiter A."/>
            <person name="William W."/>
        </authorList>
    </citation>
    <scope>NUCLEOTIDE SEQUENCE</scope>
    <source>
        <strain evidence="13">BdmA 4</strain>
    </source>
</reference>
<comment type="subcellular location">
    <subcellularLocation>
        <location evidence="1">Cell membrane</location>
        <topology evidence="1">Multi-pass membrane protein</topology>
    </subcellularLocation>
</comment>
<feature type="transmembrane region" description="Helical" evidence="11">
    <location>
        <begin position="20"/>
        <end position="40"/>
    </location>
</feature>
<name>A0A3P3XQG7_9SPIR</name>
<evidence type="ECO:0000259" key="12">
    <source>
        <dbReference type="Pfam" id="PF14849"/>
    </source>
</evidence>
<evidence type="ECO:0000256" key="9">
    <source>
        <dbReference type="ARBA" id="ARBA00033342"/>
    </source>
</evidence>
<evidence type="ECO:0000256" key="4">
    <source>
        <dbReference type="ARBA" id="ARBA00022448"/>
    </source>
</evidence>
<organism evidence="13">
    <name type="scientific">uncultured spirochete</name>
    <dbReference type="NCBI Taxonomy" id="156406"/>
    <lineage>
        <taxon>Bacteria</taxon>
        <taxon>Pseudomonadati</taxon>
        <taxon>Spirochaetota</taxon>
        <taxon>Spirochaetia</taxon>
        <taxon>Spirochaetales</taxon>
        <taxon>environmental samples</taxon>
    </lineage>
</organism>
<evidence type="ECO:0000256" key="8">
    <source>
        <dbReference type="ARBA" id="ARBA00033245"/>
    </source>
</evidence>
<dbReference type="CDD" id="cd19961">
    <property type="entry name" value="EcYidC-like_peri"/>
    <property type="match status" value="1"/>
</dbReference>
<feature type="compositionally biased region" description="Low complexity" evidence="10">
    <location>
        <begin position="43"/>
        <end position="57"/>
    </location>
</feature>
<dbReference type="AlphaFoldDB" id="A0A3P3XQG7"/>
<sequence length="355" mass="38171">MNDIFEQQTNSKEDRRRTILAVVLSTLIVSVGFMVQNALFPPSEQQTTQAPAQTSSQGTELPAQNNQTLPGAVAIVPAPVPVQAMGTAAGSTIPVPAAEQEYIVETDVVRATFTNAGGELVSLTLKKHKDMSDSRGGVDMVVPGSQGSEGLSLSFGSTPSPMRELMNTQYLGENKNTIAFSRMFEAPLAGSDQKVPFVLKKIFSFNDGEYMFGLAVSIEQPDGKPIVLGSNGIAYRIDLGPQIGPRFDQLPKNADFRKYIAEVDGKKKTESPKANTATVIAPSASWLSLSGKYFAFIAVPKAPLSGYEIETNQDPLIKQTNTLGLLRSSFAGASTTDTYYFYFGPKTSGELGKYE</sequence>
<dbReference type="InterPro" id="IPR028053">
    <property type="entry name" value="Membr_insert_YidC_N"/>
</dbReference>
<feature type="domain" description="Membrane insertase YidC N-terminal" evidence="12">
    <location>
        <begin position="104"/>
        <end position="351"/>
    </location>
</feature>
<protein>
    <recommendedName>
        <fullName evidence="3">Membrane protein insertase YidC</fullName>
    </recommendedName>
    <alternativeName>
        <fullName evidence="9">Foldase YidC</fullName>
    </alternativeName>
    <alternativeName>
        <fullName evidence="8">Membrane integrase YidC</fullName>
    </alternativeName>
</protein>
<dbReference type="GO" id="GO:0015031">
    <property type="term" value="P:protein transport"/>
    <property type="evidence" value="ECO:0007669"/>
    <property type="project" value="UniProtKB-KW"/>
</dbReference>
<evidence type="ECO:0000256" key="11">
    <source>
        <dbReference type="SAM" id="Phobius"/>
    </source>
</evidence>
<keyword evidence="11" id="KW-1133">Transmembrane helix</keyword>
<evidence type="ECO:0000256" key="10">
    <source>
        <dbReference type="SAM" id="MobiDB-lite"/>
    </source>
</evidence>
<evidence type="ECO:0000256" key="7">
    <source>
        <dbReference type="ARBA" id="ARBA00023186"/>
    </source>
</evidence>
<feature type="region of interest" description="Disordered" evidence="10">
    <location>
        <begin position="43"/>
        <end position="65"/>
    </location>
</feature>
<accession>A0A3P3XQG7</accession>
<keyword evidence="7" id="KW-0143">Chaperone</keyword>
<comment type="similarity">
    <text evidence="2">Belongs to the OXA1/ALB3/YidC family. Type 1 subfamily.</text>
</comment>
<keyword evidence="4" id="KW-0813">Transport</keyword>
<keyword evidence="5" id="KW-1003">Cell membrane</keyword>
<evidence type="ECO:0000256" key="3">
    <source>
        <dbReference type="ARBA" id="ARBA00015325"/>
    </source>
</evidence>
<dbReference type="NCBIfam" id="TIGR03593">
    <property type="entry name" value="yidC_nterm"/>
    <property type="match status" value="1"/>
</dbReference>
<keyword evidence="11" id="KW-0472">Membrane</keyword>
<evidence type="ECO:0000256" key="6">
    <source>
        <dbReference type="ARBA" id="ARBA00022927"/>
    </source>
</evidence>
<evidence type="ECO:0000256" key="2">
    <source>
        <dbReference type="ARBA" id="ARBA00010527"/>
    </source>
</evidence>
<dbReference type="EMBL" id="FWDO01000004">
    <property type="protein sequence ID" value="SLM18309.1"/>
    <property type="molecule type" value="Genomic_DNA"/>
</dbReference>
<gene>
    <name evidence="13" type="ORF">SPIRO4BDMA_40881</name>
</gene>
<dbReference type="GO" id="GO:0005886">
    <property type="term" value="C:plasma membrane"/>
    <property type="evidence" value="ECO:0007669"/>
    <property type="project" value="UniProtKB-SubCell"/>
</dbReference>
<dbReference type="Pfam" id="PF14849">
    <property type="entry name" value="YidC_periplas"/>
    <property type="match status" value="1"/>
</dbReference>
<proteinExistence type="inferred from homology"/>
<evidence type="ECO:0000256" key="1">
    <source>
        <dbReference type="ARBA" id="ARBA00004651"/>
    </source>
</evidence>
<keyword evidence="6" id="KW-0653">Protein transport</keyword>
<evidence type="ECO:0000313" key="13">
    <source>
        <dbReference type="EMBL" id="SLM18309.1"/>
    </source>
</evidence>
<keyword evidence="11" id="KW-0812">Transmembrane</keyword>
<dbReference type="Gene3D" id="2.70.98.90">
    <property type="match status" value="1"/>
</dbReference>
<evidence type="ECO:0000256" key="5">
    <source>
        <dbReference type="ARBA" id="ARBA00022475"/>
    </source>
</evidence>
<dbReference type="InterPro" id="IPR038221">
    <property type="entry name" value="YidC_periplasmic_sf"/>
</dbReference>